<dbReference type="GO" id="GO:0005085">
    <property type="term" value="F:guanyl-nucleotide exchange factor activity"/>
    <property type="evidence" value="ECO:0007669"/>
    <property type="project" value="TreeGrafter"/>
</dbReference>
<protein>
    <submittedName>
        <fullName evidence="3">Uncharacterized protein LOC108735928 isoform X1</fullName>
    </submittedName>
</protein>
<dbReference type="FunCoup" id="A0A7F5R1Z5">
    <property type="interactions" value="15"/>
</dbReference>
<dbReference type="GO" id="GO:0006605">
    <property type="term" value="P:protein targeting"/>
    <property type="evidence" value="ECO:0007669"/>
    <property type="project" value="TreeGrafter"/>
</dbReference>
<evidence type="ECO:0000313" key="2">
    <source>
        <dbReference type="Proteomes" id="UP000192223"/>
    </source>
</evidence>
<dbReference type="AlphaFoldDB" id="A0A7F5R1Z5"/>
<dbReference type="GO" id="GO:0031085">
    <property type="term" value="C:BLOC-3 complex"/>
    <property type="evidence" value="ECO:0007669"/>
    <property type="project" value="TreeGrafter"/>
</dbReference>
<dbReference type="PANTHER" id="PTHR14407">
    <property type="entry name" value="HERMANSKY-PUDLAK SYNDROME 4 PROTEIN LIGHT-EAR PROTEIN-RELATED"/>
    <property type="match status" value="1"/>
</dbReference>
<dbReference type="Proteomes" id="UP000192223">
    <property type="component" value="Unplaced"/>
</dbReference>
<dbReference type="GO" id="GO:0031267">
    <property type="term" value="F:small GTPase binding"/>
    <property type="evidence" value="ECO:0007669"/>
    <property type="project" value="TreeGrafter"/>
</dbReference>
<dbReference type="InterPro" id="IPR043987">
    <property type="entry name" value="CCZ1/INTU/HSP4_longin_1"/>
</dbReference>
<dbReference type="KEGG" id="apln:108735928"/>
<sequence>MSKELTIVFVYNTDLVKHEYDDPALAVVYFCPSWLSEEKKTTICGQIIGTTHFLKSVFGQTQIISLENGKFCIKEFGKFIMAVGIDRNVPNWILENKVEFLSNLIGMFHVSFEHMSTFYKDTQTFVEKLHQMFESCLKYLNLDTFAYKLPDLNQSRIFNSYSLEAQKFLNNCLETRYVLAGLVQWNSKLLATQLNSLLTKCLLITNATKTKLSAESIMTDFQCPRNLQLLQIYVNKEDYEEILQESKSYKGSHCKNSNDKKEFYKGFTTKLFDEWNDYDYYKPTHSVGINVHDYLKNGLTKTFSSLVDLERISNNAITLNNVNKMYSGRTAKSLCDPINPFMSVKGIAISKSMYEDCFHHGYFKKLDIRRETFNEINTPCEENNCDKDDGSSKYYCNKTFGFDDLKSDLLVHHSGNHQVPEKSIQQCTKLVHKTLLENGEWNGLKGQQKKTQNTKIEKYDFKECVLFLLNLKDLSINLFLEDGASDSPAIISRLYEQCILFAEELSGQLENFGDDENCSENSSSSQEPCSYLLTNHKWEYVHEGGLKENIDLNTITKMHECFINDDEIADIVLRTDKNVTYGHQNEDKVVYYQLANNISGGAPSSTDCMANIFGKARRHLSQTSRTSSLNLT</sequence>
<accession>A0A7F5R1Z5</accession>
<dbReference type="CTD" id="89781"/>
<reference evidence="3" key="1">
    <citation type="submission" date="2025-08" db="UniProtKB">
        <authorList>
            <consortium name="RefSeq"/>
        </authorList>
    </citation>
    <scope>IDENTIFICATION</scope>
    <source>
        <tissue evidence="3">Entire body</tissue>
    </source>
</reference>
<feature type="domain" description="CCZ1/INTU/HSP4 first Longin" evidence="1">
    <location>
        <begin position="6"/>
        <end position="109"/>
    </location>
</feature>
<dbReference type="GO" id="GO:0031410">
    <property type="term" value="C:cytoplasmic vesicle"/>
    <property type="evidence" value="ECO:0007669"/>
    <property type="project" value="TreeGrafter"/>
</dbReference>
<dbReference type="GO" id="GO:0005765">
    <property type="term" value="C:lysosomal membrane"/>
    <property type="evidence" value="ECO:0007669"/>
    <property type="project" value="TreeGrafter"/>
</dbReference>
<dbReference type="GeneID" id="108735928"/>
<organism evidence="2 3">
    <name type="scientific">Agrilus planipennis</name>
    <name type="common">Emerald ash borer</name>
    <name type="synonym">Agrilus marcopoli</name>
    <dbReference type="NCBI Taxonomy" id="224129"/>
    <lineage>
        <taxon>Eukaryota</taxon>
        <taxon>Metazoa</taxon>
        <taxon>Ecdysozoa</taxon>
        <taxon>Arthropoda</taxon>
        <taxon>Hexapoda</taxon>
        <taxon>Insecta</taxon>
        <taxon>Pterygota</taxon>
        <taxon>Neoptera</taxon>
        <taxon>Endopterygota</taxon>
        <taxon>Coleoptera</taxon>
        <taxon>Polyphaga</taxon>
        <taxon>Elateriformia</taxon>
        <taxon>Buprestoidea</taxon>
        <taxon>Buprestidae</taxon>
        <taxon>Agrilinae</taxon>
        <taxon>Agrilus</taxon>
    </lineage>
</organism>
<name>A0A7F5R1Z5_AGRPL</name>
<evidence type="ECO:0000259" key="1">
    <source>
        <dbReference type="Pfam" id="PF19031"/>
    </source>
</evidence>
<keyword evidence="2" id="KW-1185">Reference proteome</keyword>
<proteinExistence type="predicted"/>
<dbReference type="GO" id="GO:0016192">
    <property type="term" value="P:vesicle-mediated transport"/>
    <property type="evidence" value="ECO:0007669"/>
    <property type="project" value="InterPro"/>
</dbReference>
<dbReference type="RefSeq" id="XP_025829247.1">
    <property type="nucleotide sequence ID" value="XM_025973462.1"/>
</dbReference>
<evidence type="ECO:0000313" key="3">
    <source>
        <dbReference type="RefSeq" id="XP_025829247.1"/>
    </source>
</evidence>
<dbReference type="InterPro" id="IPR026091">
    <property type="entry name" value="HPS4"/>
</dbReference>
<dbReference type="Pfam" id="PF19031">
    <property type="entry name" value="Intu_longin_1"/>
    <property type="match status" value="1"/>
</dbReference>
<gene>
    <name evidence="3" type="primary">LOC108735928</name>
</gene>
<dbReference type="OrthoDB" id="16754at2759"/>
<dbReference type="InParanoid" id="A0A7F5R1Z5"/>
<dbReference type="PANTHER" id="PTHR14407:SF9">
    <property type="entry name" value="BLOC-3 COMPLEX MEMBER HPS4"/>
    <property type="match status" value="1"/>
</dbReference>